<feature type="compositionally biased region" description="Basic and acidic residues" evidence="1">
    <location>
        <begin position="41"/>
        <end position="51"/>
    </location>
</feature>
<gene>
    <name evidence="2" type="ORF">LPLAT_LOCUS13519</name>
</gene>
<feature type="region of interest" description="Disordered" evidence="1">
    <location>
        <begin position="36"/>
        <end position="99"/>
    </location>
</feature>
<dbReference type="Proteomes" id="UP001497644">
    <property type="component" value="Chromosome 8"/>
</dbReference>
<feature type="compositionally biased region" description="Basic and acidic residues" evidence="1">
    <location>
        <begin position="66"/>
        <end position="81"/>
    </location>
</feature>
<protein>
    <submittedName>
        <fullName evidence="2">Uncharacterized protein</fullName>
    </submittedName>
</protein>
<name>A0AAV2P908_9HYME</name>
<organism evidence="2 3">
    <name type="scientific">Lasius platythorax</name>
    <dbReference type="NCBI Taxonomy" id="488582"/>
    <lineage>
        <taxon>Eukaryota</taxon>
        <taxon>Metazoa</taxon>
        <taxon>Ecdysozoa</taxon>
        <taxon>Arthropoda</taxon>
        <taxon>Hexapoda</taxon>
        <taxon>Insecta</taxon>
        <taxon>Pterygota</taxon>
        <taxon>Neoptera</taxon>
        <taxon>Endopterygota</taxon>
        <taxon>Hymenoptera</taxon>
        <taxon>Apocrita</taxon>
        <taxon>Aculeata</taxon>
        <taxon>Formicoidea</taxon>
        <taxon>Formicidae</taxon>
        <taxon>Formicinae</taxon>
        <taxon>Lasius</taxon>
        <taxon>Lasius</taxon>
    </lineage>
</organism>
<evidence type="ECO:0000313" key="2">
    <source>
        <dbReference type="EMBL" id="CAL1688456.1"/>
    </source>
</evidence>
<sequence>MYPRKTVVSVSKLLSVVSDTDGHDADNIRKTLSHSLLSPRAGKDKDHETAGHRRSFRRRNFGSEFGMRRADRQTAIRRSSEVDYSAVRQNKARPSAAAAGEHIHMSACII</sequence>
<evidence type="ECO:0000313" key="3">
    <source>
        <dbReference type="Proteomes" id="UP001497644"/>
    </source>
</evidence>
<evidence type="ECO:0000256" key="1">
    <source>
        <dbReference type="SAM" id="MobiDB-lite"/>
    </source>
</evidence>
<dbReference type="AlphaFoldDB" id="A0AAV2P908"/>
<proteinExistence type="predicted"/>
<dbReference type="EMBL" id="OZ034831">
    <property type="protein sequence ID" value="CAL1688456.1"/>
    <property type="molecule type" value="Genomic_DNA"/>
</dbReference>
<keyword evidence="3" id="KW-1185">Reference proteome</keyword>
<reference evidence="2" key="1">
    <citation type="submission" date="2024-04" db="EMBL/GenBank/DDBJ databases">
        <authorList>
            <consortium name="Molecular Ecology Group"/>
        </authorList>
    </citation>
    <scope>NUCLEOTIDE SEQUENCE</scope>
</reference>
<accession>A0AAV2P908</accession>